<dbReference type="InterPro" id="IPR023246">
    <property type="entry name" value="AUTS2"/>
</dbReference>
<name>A0A401PUA7_SCYTO</name>
<feature type="compositionally biased region" description="Basic residues" evidence="2">
    <location>
        <begin position="29"/>
        <end position="43"/>
    </location>
</feature>
<keyword evidence="4" id="KW-1185">Reference proteome</keyword>
<proteinExistence type="predicted"/>
<reference evidence="3 4" key="1">
    <citation type="journal article" date="2018" name="Nat. Ecol. Evol.">
        <title>Shark genomes provide insights into elasmobranch evolution and the origin of vertebrates.</title>
        <authorList>
            <person name="Hara Y"/>
            <person name="Yamaguchi K"/>
            <person name="Onimaru K"/>
            <person name="Kadota M"/>
            <person name="Koyanagi M"/>
            <person name="Keeley SD"/>
            <person name="Tatsumi K"/>
            <person name="Tanaka K"/>
            <person name="Motone F"/>
            <person name="Kageyama Y"/>
            <person name="Nozu R"/>
            <person name="Adachi N"/>
            <person name="Nishimura O"/>
            <person name="Nakagawa R"/>
            <person name="Tanegashima C"/>
            <person name="Kiyatake I"/>
            <person name="Matsumoto R"/>
            <person name="Murakumo K"/>
            <person name="Nishida K"/>
            <person name="Terakita A"/>
            <person name="Kuratani S"/>
            <person name="Sato K"/>
            <person name="Hyodo S Kuraku.S."/>
        </authorList>
    </citation>
    <scope>NUCLEOTIDE SEQUENCE [LARGE SCALE GENOMIC DNA]</scope>
</reference>
<dbReference type="STRING" id="75743.A0A401PUA7"/>
<organism evidence="3 4">
    <name type="scientific">Scyliorhinus torazame</name>
    <name type="common">Cloudy catshark</name>
    <name type="synonym">Catulus torazame</name>
    <dbReference type="NCBI Taxonomy" id="75743"/>
    <lineage>
        <taxon>Eukaryota</taxon>
        <taxon>Metazoa</taxon>
        <taxon>Chordata</taxon>
        <taxon>Craniata</taxon>
        <taxon>Vertebrata</taxon>
        <taxon>Chondrichthyes</taxon>
        <taxon>Elasmobranchii</taxon>
        <taxon>Galeomorphii</taxon>
        <taxon>Galeoidea</taxon>
        <taxon>Carcharhiniformes</taxon>
        <taxon>Scyliorhinidae</taxon>
        <taxon>Scyliorhinus</taxon>
    </lineage>
</organism>
<gene>
    <name evidence="3" type="ORF">scyTo_0021026</name>
</gene>
<evidence type="ECO:0000313" key="3">
    <source>
        <dbReference type="EMBL" id="GCB76726.1"/>
    </source>
</evidence>
<dbReference type="AlphaFoldDB" id="A0A401PUA7"/>
<feature type="non-terminal residue" evidence="3">
    <location>
        <position position="1"/>
    </location>
</feature>
<keyword evidence="1" id="KW-0597">Phosphoprotein</keyword>
<evidence type="ECO:0000256" key="1">
    <source>
        <dbReference type="ARBA" id="ARBA00022553"/>
    </source>
</evidence>
<dbReference type="PANTHER" id="PTHR14429">
    <property type="entry name" value="FIBROSIN FAMILY MEMBER"/>
    <property type="match status" value="1"/>
</dbReference>
<dbReference type="PRINTS" id="PR02044">
    <property type="entry name" value="FIBROSIN1LPF"/>
</dbReference>
<dbReference type="EMBL" id="BFAA01017935">
    <property type="protein sequence ID" value="GCB76726.1"/>
    <property type="molecule type" value="Genomic_DNA"/>
</dbReference>
<dbReference type="Pfam" id="PF15336">
    <property type="entry name" value="Auts2"/>
    <property type="match status" value="1"/>
</dbReference>
<accession>A0A401PUA7</accession>
<feature type="region of interest" description="Disordered" evidence="2">
    <location>
        <begin position="25"/>
        <end position="47"/>
    </location>
</feature>
<feature type="non-terminal residue" evidence="3">
    <location>
        <position position="234"/>
    </location>
</feature>
<dbReference type="PANTHER" id="PTHR14429:SF24">
    <property type="entry name" value="FIBROSIN"/>
    <property type="match status" value="1"/>
</dbReference>
<evidence type="ECO:0008006" key="5">
    <source>
        <dbReference type="Google" id="ProtNLM"/>
    </source>
</evidence>
<dbReference type="Proteomes" id="UP000288216">
    <property type="component" value="Unassembled WGS sequence"/>
</dbReference>
<sequence>RQELNSRYLSSQGTERAAALGPPSFQFHQHSHQHQHTHQHTHQHFAPYPTIPQPGLVPAAAPSMVRTPRRNYFQGYHAPVSGIPSVLPPAGPFSSLQGAFQPKTPNPELSSRSGPVPHTLLQKDPRLTEAYRPTIRKPGKWCAMHVQIAWMIYQHQEKNKVRTMIHTDHHKMDFTKTDLLSRNASSLFGPIAHSHELARPATLFTAADAVHAASSPFAPPNALNSFLNPSSHLG</sequence>
<evidence type="ECO:0000256" key="2">
    <source>
        <dbReference type="SAM" id="MobiDB-lite"/>
    </source>
</evidence>
<feature type="region of interest" description="Disordered" evidence="2">
    <location>
        <begin position="94"/>
        <end position="120"/>
    </location>
</feature>
<protein>
    <recommendedName>
        <fullName evidence="5">AUTS2</fullName>
    </recommendedName>
</protein>
<evidence type="ECO:0000313" key="4">
    <source>
        <dbReference type="Proteomes" id="UP000288216"/>
    </source>
</evidence>
<comment type="caution">
    <text evidence="3">The sequence shown here is derived from an EMBL/GenBank/DDBJ whole genome shotgun (WGS) entry which is preliminary data.</text>
</comment>
<dbReference type="OrthoDB" id="10060000at2759"/>